<dbReference type="EMBL" id="GBEZ01022753">
    <property type="protein sequence ID" value="JAC64099.1"/>
    <property type="molecule type" value="Transcribed_RNA"/>
</dbReference>
<name>A0A061R086_9CHLO</name>
<accession>A0A061R086</accession>
<feature type="non-terminal residue" evidence="1">
    <location>
        <position position="77"/>
    </location>
</feature>
<feature type="non-terminal residue" evidence="1">
    <location>
        <position position="1"/>
    </location>
</feature>
<organism evidence="1">
    <name type="scientific">Tetraselmis sp. GSL018</name>
    <dbReference type="NCBI Taxonomy" id="582737"/>
    <lineage>
        <taxon>Eukaryota</taxon>
        <taxon>Viridiplantae</taxon>
        <taxon>Chlorophyta</taxon>
        <taxon>core chlorophytes</taxon>
        <taxon>Chlorodendrophyceae</taxon>
        <taxon>Chlorodendrales</taxon>
        <taxon>Chlorodendraceae</taxon>
        <taxon>Tetraselmis</taxon>
    </lineage>
</organism>
<gene>
    <name evidence="1" type="ORF">TSPGSL018_19050</name>
</gene>
<proteinExistence type="predicted"/>
<reference evidence="1" key="1">
    <citation type="submission" date="2014-05" db="EMBL/GenBank/DDBJ databases">
        <title>The transcriptome of the halophilic microalga Tetraselmis sp. GSL018 isolated from the Great Salt Lake, Utah.</title>
        <authorList>
            <person name="Jinkerson R.E."/>
            <person name="D'Adamo S."/>
            <person name="Posewitz M.C."/>
        </authorList>
    </citation>
    <scope>NUCLEOTIDE SEQUENCE</scope>
    <source>
        <strain evidence="1">GSL018</strain>
    </source>
</reference>
<protein>
    <submittedName>
        <fullName evidence="1">Uncharacterized protein</fullName>
    </submittedName>
</protein>
<sequence>TDHPQSLPGHHHRLGIGRGRCRGQRVGFFTEAPDLPKHRLSLLRAKIGGGVLRATSLCARGFPLPPFPPTPIAGRDR</sequence>
<dbReference type="AlphaFoldDB" id="A0A061R086"/>
<evidence type="ECO:0000313" key="1">
    <source>
        <dbReference type="EMBL" id="JAC64099.1"/>
    </source>
</evidence>